<dbReference type="EMBL" id="SPPV01000025">
    <property type="protein sequence ID" value="TFU49000.1"/>
    <property type="molecule type" value="Genomic_DNA"/>
</dbReference>
<evidence type="ECO:0000313" key="2">
    <source>
        <dbReference type="Proteomes" id="UP000298073"/>
    </source>
</evidence>
<dbReference type="Proteomes" id="UP000298073">
    <property type="component" value="Unassembled WGS sequence"/>
</dbReference>
<dbReference type="PANTHER" id="PTHR34986:SF1">
    <property type="entry name" value="PROTEIN YIAL"/>
    <property type="match status" value="1"/>
</dbReference>
<accession>A0A7K3MJZ3</accession>
<sequence length="201" mass="22900">MRITFKLITLLTAVAMTCSCGNTKKKVAPVASGTDTTEVDWKYGWTVSASPTLDMDALKEHQAQYPERWKATFEYLKGTDLSRLSPGEYEIIGREVYAIVSEYVPKEEAECNFEAHRRYIDLQYLINGEERMGVTTLDKVVPIGEYDEKKDIVFFKPDAPGLYEVATPEVFYIFFPKDAHRPSIKEKDGVSVKKIVIKIKI</sequence>
<gene>
    <name evidence="1" type="ORF">E4T97_12070</name>
</gene>
<dbReference type="SUPFAM" id="SSF51197">
    <property type="entry name" value="Clavaminate synthase-like"/>
    <property type="match status" value="1"/>
</dbReference>
<proteinExistence type="predicted"/>
<dbReference type="PANTHER" id="PTHR34986">
    <property type="entry name" value="EVOLVED BETA-GALACTOSIDASE SUBUNIT BETA"/>
    <property type="match status" value="1"/>
</dbReference>
<dbReference type="Pfam" id="PF04074">
    <property type="entry name" value="DUF386"/>
    <property type="match status" value="1"/>
</dbReference>
<dbReference type="NCBIfam" id="TIGR00022">
    <property type="entry name" value="YhcH/YjgK/YiaL family protein"/>
    <property type="match status" value="1"/>
</dbReference>
<organism evidence="1 2">
    <name type="scientific">Bacteroides acidifaciens</name>
    <dbReference type="NCBI Taxonomy" id="85831"/>
    <lineage>
        <taxon>Bacteria</taxon>
        <taxon>Pseudomonadati</taxon>
        <taxon>Bacteroidota</taxon>
        <taxon>Bacteroidia</taxon>
        <taxon>Bacteroidales</taxon>
        <taxon>Bacteroidaceae</taxon>
        <taxon>Bacteroides</taxon>
    </lineage>
</organism>
<reference evidence="1 2" key="1">
    <citation type="submission" date="2019-03" db="EMBL/GenBank/DDBJ databases">
        <title>Diversity of the mouse oral microbiome.</title>
        <authorList>
            <person name="Joseph S."/>
            <person name="Aduse-Opoku J."/>
            <person name="Curtis M."/>
            <person name="Wade W."/>
            <person name="Hashim A."/>
        </authorList>
    </citation>
    <scope>NUCLEOTIDE SEQUENCE [LARGE SCALE GENOMIC DNA]</scope>
    <source>
        <strain evidence="1 2">P2318</strain>
    </source>
</reference>
<dbReference type="GeneID" id="93049018"/>
<dbReference type="InterPro" id="IPR037012">
    <property type="entry name" value="NanQ/TabA/YiaL_sf"/>
</dbReference>
<dbReference type="GO" id="GO:0005829">
    <property type="term" value="C:cytosol"/>
    <property type="evidence" value="ECO:0007669"/>
    <property type="project" value="TreeGrafter"/>
</dbReference>
<comment type="caution">
    <text evidence="1">The sequence shown here is derived from an EMBL/GenBank/DDBJ whole genome shotgun (WGS) entry which is preliminary data.</text>
</comment>
<dbReference type="RefSeq" id="WP_024988303.1">
    <property type="nucleotide sequence ID" value="NZ_CABIXU010000025.1"/>
</dbReference>
<dbReference type="Gene3D" id="2.60.120.370">
    <property type="entry name" value="YhcH/YjgK/YiaL"/>
    <property type="match status" value="1"/>
</dbReference>
<dbReference type="AlphaFoldDB" id="A0A7K3MJZ3"/>
<protein>
    <submittedName>
        <fullName evidence="1">DUF386 domain-containing protein</fullName>
    </submittedName>
</protein>
<name>A0A7K3MJZ3_9BACE</name>
<dbReference type="OrthoDB" id="9792756at2"/>
<dbReference type="PROSITE" id="PS51257">
    <property type="entry name" value="PROKAR_LIPOPROTEIN"/>
    <property type="match status" value="1"/>
</dbReference>
<dbReference type="InterPro" id="IPR004375">
    <property type="entry name" value="NanQ/TabA/YiaL"/>
</dbReference>
<evidence type="ECO:0000313" key="1">
    <source>
        <dbReference type="EMBL" id="TFU49000.1"/>
    </source>
</evidence>